<sequence>MSSFKIIMMIFAVLMIPSSEIPLGTNSKLPIYDDDEQIKSIREKARKNPEIARAYDEALQNKEIWANTKMDEYKNDNVDKLALKLGDAYSLKDFRVRKTYEQDIQIKGGKTEMQYRPIDVNERLKMSAKYRTVHLDGIMVNCESLMPKGSEGFAIMTLYDERFISQEKGFLGLIGFPLSHGVSKASLKINYSISTADNVNWVAIITVYDHCLRDDMRPCNFHLKAFYKYTNNVRRFIKDEEKSEIGTFKIEIQKDKRGFAEESIRNSLDYSMTILMNRQFMKTLSDRELRCLNRSISERQILGRQVPNYEASCSTSRFKTKEVSDDCSQSSNSNTELKIDFENMTKDEMKKFITENLNSQVMENLSLNKPRQLKL</sequence>
<evidence type="ECO:0000313" key="2">
    <source>
        <dbReference type="Proteomes" id="UP000679670"/>
    </source>
</evidence>
<dbReference type="Proteomes" id="UP000679670">
    <property type="component" value="Genome"/>
</dbReference>
<evidence type="ECO:0000313" key="1">
    <source>
        <dbReference type="EMBL" id="QDZ17043.1"/>
    </source>
</evidence>
<gene>
    <name evidence="1" type="primary">MP</name>
</gene>
<protein>
    <submittedName>
        <fullName evidence="1">Movement protein</fullName>
    </submittedName>
</protein>
<dbReference type="RefSeq" id="YP_010840093.1">
    <property type="nucleotide sequence ID" value="NC_078403.1"/>
</dbReference>
<dbReference type="EMBL" id="MK728655">
    <property type="protein sequence ID" value="QDZ17043.1"/>
    <property type="molecule type" value="Viral_cRNA"/>
</dbReference>
<organism evidence="1 2">
    <name type="scientific">Grapevine Muscat rose virus</name>
    <dbReference type="NCBI Taxonomy" id="2601259"/>
    <lineage>
        <taxon>Viruses</taxon>
        <taxon>Riboviria</taxon>
        <taxon>Orthornavirae</taxon>
        <taxon>Negarnaviricota</taxon>
        <taxon>Polyploviricotina</taxon>
        <taxon>Bunyaviricetes</taxon>
        <taxon>Hareavirales</taxon>
        <taxon>Phenuiviridae</taxon>
        <taxon>Rubodvirus</taxon>
        <taxon>Rubodvirus argentinaense</taxon>
    </lineage>
</organism>
<accession>A0A5B8M980</accession>
<dbReference type="InterPro" id="IPR028919">
    <property type="entry name" value="Viral_movement"/>
</dbReference>
<reference evidence="1 2" key="1">
    <citation type="journal article" date="2019" name="Viruses">
        <title>Two Novel Negative-Sense RNA Viruses Infecting Grapevine Are Members of a Newly Proposed Genus within the Family Phenuiviridae.</title>
        <authorList>
            <person name="Diaz-Lara A."/>
            <person name="Navarro B."/>
            <person name="Di Serio F."/>
            <person name="Stevens K."/>
            <person name="Hwang M.S."/>
            <person name="Kohl J."/>
            <person name="Vu S.T."/>
            <person name="Falk B.W."/>
            <person name="Golino D."/>
            <person name="Al Rwahnih M."/>
        </authorList>
    </citation>
    <scope>NUCLEOTIDE SEQUENCE [LARGE SCALE GENOMIC DNA]</scope>
    <source>
        <strain evidence="1">K335</strain>
    </source>
</reference>
<dbReference type="GeneID" id="80550587"/>
<dbReference type="KEGG" id="vg:80550587"/>
<dbReference type="Pfam" id="PF01107">
    <property type="entry name" value="MP"/>
    <property type="match status" value="1"/>
</dbReference>
<name>A0A5B8M980_9VIRU</name>
<proteinExistence type="predicted"/>
<keyword evidence="2" id="KW-1185">Reference proteome</keyword>